<dbReference type="eggNOG" id="KOG3621">
    <property type="taxonomic scope" value="Eukaryota"/>
</dbReference>
<evidence type="ECO:0000313" key="2">
    <source>
        <dbReference type="EnsemblProtists" id="PYU1_T006807"/>
    </source>
</evidence>
<dbReference type="HOGENOM" id="CLU_005718_0_0_1"/>
<organism evidence="2 3">
    <name type="scientific">Globisporangium ultimum (strain ATCC 200006 / CBS 805.95 / DAOM BR144)</name>
    <name type="common">Pythium ultimum</name>
    <dbReference type="NCBI Taxonomy" id="431595"/>
    <lineage>
        <taxon>Eukaryota</taxon>
        <taxon>Sar</taxon>
        <taxon>Stramenopiles</taxon>
        <taxon>Oomycota</taxon>
        <taxon>Peronosporomycetes</taxon>
        <taxon>Pythiales</taxon>
        <taxon>Pythiaceae</taxon>
        <taxon>Globisporangium</taxon>
    </lineage>
</organism>
<evidence type="ECO:0000313" key="3">
    <source>
        <dbReference type="Proteomes" id="UP000019132"/>
    </source>
</evidence>
<dbReference type="InterPro" id="IPR036322">
    <property type="entry name" value="WD40_repeat_dom_sf"/>
</dbReference>
<dbReference type="EMBL" id="GL376635">
    <property type="status" value="NOT_ANNOTATED_CDS"/>
    <property type="molecule type" value="Genomic_DNA"/>
</dbReference>
<reference evidence="3" key="1">
    <citation type="journal article" date="2010" name="Genome Biol.">
        <title>Genome sequence of the necrotrophic plant pathogen Pythium ultimum reveals original pathogenicity mechanisms and effector repertoire.</title>
        <authorList>
            <person name="Levesque C.A."/>
            <person name="Brouwer H."/>
            <person name="Cano L."/>
            <person name="Hamilton J.P."/>
            <person name="Holt C."/>
            <person name="Huitema E."/>
            <person name="Raffaele S."/>
            <person name="Robideau G.P."/>
            <person name="Thines M."/>
            <person name="Win J."/>
            <person name="Zerillo M.M."/>
            <person name="Beakes G.W."/>
            <person name="Boore J.L."/>
            <person name="Busam D."/>
            <person name="Dumas B."/>
            <person name="Ferriera S."/>
            <person name="Fuerstenberg S.I."/>
            <person name="Gachon C.M."/>
            <person name="Gaulin E."/>
            <person name="Govers F."/>
            <person name="Grenville-Briggs L."/>
            <person name="Horner N."/>
            <person name="Hostetler J."/>
            <person name="Jiang R.H."/>
            <person name="Johnson J."/>
            <person name="Krajaejun T."/>
            <person name="Lin H."/>
            <person name="Meijer H.J."/>
            <person name="Moore B."/>
            <person name="Morris P."/>
            <person name="Phuntmart V."/>
            <person name="Puiu D."/>
            <person name="Shetty J."/>
            <person name="Stajich J.E."/>
            <person name="Tripathy S."/>
            <person name="Wawra S."/>
            <person name="van West P."/>
            <person name="Whitty B.R."/>
            <person name="Coutinho P.M."/>
            <person name="Henrissat B."/>
            <person name="Martin F."/>
            <person name="Thomas P.D."/>
            <person name="Tyler B.M."/>
            <person name="De Vries R.P."/>
            <person name="Kamoun S."/>
            <person name="Yandell M."/>
            <person name="Tisserat N."/>
            <person name="Buell C.R."/>
        </authorList>
    </citation>
    <scope>NUCLEOTIDE SEQUENCE</scope>
    <source>
        <strain evidence="3">DAOM:BR144</strain>
    </source>
</reference>
<feature type="domain" description="RING-type" evidence="1">
    <location>
        <begin position="1296"/>
        <end position="1334"/>
    </location>
</feature>
<dbReference type="STRING" id="431595.K3WPB5"/>
<sequence length="1345" mass="149373">MPPSESGAAALANSTSSATPLRAKPLLHFKDLGLSTQNRKIKFTSVHASENFLACGTNAGSVYLYATTAARTTADTGDARARNFPSKYHLVKMITPPSNDRVGVACLSICPMQKHLVVGTMRGVVYGLQLSDYNKIGEKVEFSHDFHNGFPITCFLWDKLGHRLFSACNAGLVCQTVLRAGMSAIFGSADTELLLKEETGIVHLDMAKSGRSDILLVSSQLRVLLLNLTSSDGSAVQIGTKVRQGSYGACFFTSYDDDSIDPAKKRENKVFSSRPGRRVWIADPQSGTVSSTIKFSLAKNPSEFLQNPGCALEEGIQPRNLTINKLSLFQFIQDAPYVPEEYRSRNSLLVSWNIGSSVLFFLDPIAVEIVEWHLDLGIIHDLKIMNESILVVLHGENPKVSMIQSCSARQFVDIYAANDIKKSVQMAIEFSMNDASLLGALRKEWLKLVGETQDAEDQKILESLDALHENAKSLEEHHLSAHEIEQSKSGIQPLQVIFKHRPQQQGNGSDPAASLTSSSASLEDKSITLATGSSLHKQVEYFDVLAPSFQSYSKSIYTPDGSTIEACMVDINELSRNQPVVRDDYRESYLEELMEEVKKFEQSRSEDNYIPGLNLKGSSRAAAKAFSTFLPNTSMLTSLMDPSSIAQSLGRAQMSSMFGEYSDENDPIVLDPDPRLLRRTYSRHITSHDATHEYSVLRIAMSSKGEADEGNLDAEVLLEAISMDIWDSNLKYTSNLPLNQQLNLPDDDTNISESNEISMGDNKKHEYAVQDHAAKRKFDVQPQDAPRRQQEFVKSKSEVIRDLTLQPPEIPNSRLQSMSSKQKGFLVDSMSPNPTRASQRALQKYIGATSSCEVKRKCMVGGHLALSPELEPVLKREVVELVAELQSAAATAEKTKKLTQRLWPAAGITRVCACLTSLYLFQGDIAQVQSTIASWLSCFDPTATPGEQSLSPVAPKPNNGVKMSPFVTGFARGEALIDGDGLPLTRGDWNLVRVMVSIYFAVCAAGHRLHVRPSDAETQFASAGRAKRYTYEMGIELDLEERFNWADDDISGDLCENTILHAPKLWTSEEAEAFVNKYGAYLNPELAAEVCNLRLFSDALNLVLDRAVSSPEMSDTCDEVVDYVAEKEIEKAIAVLKDRDSICILLHLLDVLLKKCPEETIEICVDKYPVLYPWNVERSLFGAKINWNDQESNGELFKPESVPQTSKYFRYLVRLLEEKSDKAGKDTLIVNRCLQLCFGGVKVVGKLFEEGGRNGLASWVSSIVRQPERFCFDHLKCWTLFVKNHLLEGLLELALTSLKSRETQEHNFNLDVVLLPCGHAFHDTCLEDHSCPICLEENFETLDWC</sequence>
<dbReference type="InParanoid" id="K3WPB5"/>
<evidence type="ECO:0000259" key="1">
    <source>
        <dbReference type="SMART" id="SM00184"/>
    </source>
</evidence>
<dbReference type="InterPro" id="IPR001841">
    <property type="entry name" value="Znf_RING"/>
</dbReference>
<protein>
    <recommendedName>
        <fullName evidence="1">RING-type domain-containing protein</fullName>
    </recommendedName>
</protein>
<dbReference type="SUPFAM" id="SSF57850">
    <property type="entry name" value="RING/U-box"/>
    <property type="match status" value="1"/>
</dbReference>
<dbReference type="SUPFAM" id="SSF50978">
    <property type="entry name" value="WD40 repeat-like"/>
    <property type="match status" value="1"/>
</dbReference>
<dbReference type="Gene3D" id="2.130.10.10">
    <property type="entry name" value="YVTN repeat-like/Quinoprotein amine dehydrogenase"/>
    <property type="match status" value="1"/>
</dbReference>
<keyword evidence="3" id="KW-1185">Reference proteome</keyword>
<reference evidence="2" key="3">
    <citation type="submission" date="2015-02" db="UniProtKB">
        <authorList>
            <consortium name="EnsemblProtists"/>
        </authorList>
    </citation>
    <scope>IDENTIFICATION</scope>
    <source>
        <strain evidence="2">DAOM BR144</strain>
    </source>
</reference>
<reference evidence="3" key="2">
    <citation type="submission" date="2010-04" db="EMBL/GenBank/DDBJ databases">
        <authorList>
            <person name="Buell R."/>
            <person name="Hamilton J."/>
            <person name="Hostetler J."/>
        </authorList>
    </citation>
    <scope>NUCLEOTIDE SEQUENCE [LARGE SCALE GENOMIC DNA]</scope>
    <source>
        <strain evidence="3">DAOM:BR144</strain>
    </source>
</reference>
<proteinExistence type="predicted"/>
<dbReference type="PANTHER" id="PTHR23287">
    <property type="entry name" value="RUBY-EYE2-LIKE PROTEIN"/>
    <property type="match status" value="1"/>
</dbReference>
<accession>K3WPB5</accession>
<dbReference type="PANTHER" id="PTHR23287:SF16">
    <property type="entry name" value="TECTONIN BETA-PROPELLER REPEAT-CONTAINING PROTEIN 2"/>
    <property type="match status" value="1"/>
</dbReference>
<dbReference type="SMART" id="SM00184">
    <property type="entry name" value="RING"/>
    <property type="match status" value="1"/>
</dbReference>
<dbReference type="EnsemblProtists" id="PYU1_T006807">
    <property type="protein sequence ID" value="PYU1_T006807"/>
    <property type="gene ID" value="PYU1_G006793"/>
</dbReference>
<name>K3WPB5_GLOUD</name>
<dbReference type="OMA" id="CMVGGRI"/>
<dbReference type="Proteomes" id="UP000019132">
    <property type="component" value="Unassembled WGS sequence"/>
</dbReference>
<dbReference type="InterPro" id="IPR015943">
    <property type="entry name" value="WD40/YVTN_repeat-like_dom_sf"/>
</dbReference>
<dbReference type="VEuPathDB" id="FungiDB:PYU1_G006793"/>